<dbReference type="Proteomes" id="UP000022910">
    <property type="component" value="Unassembled WGS sequence"/>
</dbReference>
<reference evidence="2 3" key="1">
    <citation type="submission" date="2014-02" db="EMBL/GenBank/DDBJ databases">
        <title>Single nucleus genome sequencing reveals high similarity among nuclei of an endomycorrhizal fungus.</title>
        <authorList>
            <person name="Lin K."/>
            <person name="Geurts R."/>
            <person name="Zhang Z."/>
            <person name="Limpens E."/>
            <person name="Saunders D.G."/>
            <person name="Mu D."/>
            <person name="Pang E."/>
            <person name="Cao H."/>
            <person name="Cha H."/>
            <person name="Lin T."/>
            <person name="Zhou Q."/>
            <person name="Shang Y."/>
            <person name="Li Y."/>
            <person name="Ivanov S."/>
            <person name="Sharma T."/>
            <person name="Velzen R.V."/>
            <person name="Ruijter N.D."/>
            <person name="Aanen D.K."/>
            <person name="Win J."/>
            <person name="Kamoun S."/>
            <person name="Bisseling T."/>
            <person name="Huang S."/>
        </authorList>
    </citation>
    <scope>NUCLEOTIDE SEQUENCE [LARGE SCALE GENOMIC DNA]</scope>
    <source>
        <strain evidence="3">DAOM197198w</strain>
    </source>
</reference>
<name>A0A015JE26_RHIIW</name>
<comment type="caution">
    <text evidence="2">The sequence shown here is derived from an EMBL/GenBank/DDBJ whole genome shotgun (WGS) entry which is preliminary data.</text>
</comment>
<feature type="compositionally biased region" description="Polar residues" evidence="1">
    <location>
        <begin position="132"/>
        <end position="144"/>
    </location>
</feature>
<feature type="region of interest" description="Disordered" evidence="1">
    <location>
        <begin position="1"/>
        <end position="172"/>
    </location>
</feature>
<evidence type="ECO:0000313" key="3">
    <source>
        <dbReference type="Proteomes" id="UP000022910"/>
    </source>
</evidence>
<dbReference type="OrthoDB" id="2443964at2759"/>
<gene>
    <name evidence="2" type="ORF">RirG_134960</name>
</gene>
<feature type="compositionally biased region" description="Basic residues" evidence="1">
    <location>
        <begin position="21"/>
        <end position="32"/>
    </location>
</feature>
<accession>A0A015JE26</accession>
<dbReference type="AlphaFoldDB" id="A0A015JE26"/>
<feature type="compositionally biased region" description="Basic and acidic residues" evidence="1">
    <location>
        <begin position="65"/>
        <end position="80"/>
    </location>
</feature>
<evidence type="ECO:0000313" key="2">
    <source>
        <dbReference type="EMBL" id="EXX65260.1"/>
    </source>
</evidence>
<proteinExistence type="predicted"/>
<feature type="compositionally biased region" description="Basic and acidic residues" evidence="1">
    <location>
        <begin position="11"/>
        <end position="20"/>
    </location>
</feature>
<protein>
    <submittedName>
        <fullName evidence="2">Uncharacterized protein</fullName>
    </submittedName>
</protein>
<feature type="compositionally biased region" description="Polar residues" evidence="1">
    <location>
        <begin position="34"/>
        <end position="64"/>
    </location>
</feature>
<evidence type="ECO:0000256" key="1">
    <source>
        <dbReference type="SAM" id="MobiDB-lite"/>
    </source>
</evidence>
<organism evidence="2 3">
    <name type="scientific">Rhizophagus irregularis (strain DAOM 197198w)</name>
    <name type="common">Glomus intraradices</name>
    <dbReference type="NCBI Taxonomy" id="1432141"/>
    <lineage>
        <taxon>Eukaryota</taxon>
        <taxon>Fungi</taxon>
        <taxon>Fungi incertae sedis</taxon>
        <taxon>Mucoromycota</taxon>
        <taxon>Glomeromycotina</taxon>
        <taxon>Glomeromycetes</taxon>
        <taxon>Glomerales</taxon>
        <taxon>Glomeraceae</taxon>
        <taxon>Rhizophagus</taxon>
    </lineage>
</organism>
<dbReference type="HOGENOM" id="CLU_1556115_0_0_1"/>
<keyword evidence="3" id="KW-1185">Reference proteome</keyword>
<feature type="compositionally biased region" description="Polar residues" evidence="1">
    <location>
        <begin position="159"/>
        <end position="172"/>
    </location>
</feature>
<feature type="compositionally biased region" description="Basic and acidic residues" evidence="1">
    <location>
        <begin position="121"/>
        <end position="131"/>
    </location>
</feature>
<sequence length="172" mass="19842">MIRRWVNNYREYNKEPDKSSKTQKSRKHKKSRNSMELESTSYNNHTSDVEESQNNSGDFTSIETLHSDHKNDTEQDDPKLESNNMTTNTSNLYLQSEQDIPKENSHLSNKIIDIQDDDKNDEISLKRKNPEDSSVTPTNNSSDNKLVDLTSKCKRKRSNSTQIESTSANNDL</sequence>
<dbReference type="EMBL" id="JEMT01022421">
    <property type="protein sequence ID" value="EXX65260.1"/>
    <property type="molecule type" value="Genomic_DNA"/>
</dbReference>
<feature type="compositionally biased region" description="Polar residues" evidence="1">
    <location>
        <begin position="81"/>
        <end position="98"/>
    </location>
</feature>